<name>A0A8H3R4J8_9GLOM</name>
<evidence type="ECO:0000256" key="1">
    <source>
        <dbReference type="SAM" id="SignalP"/>
    </source>
</evidence>
<feature type="chain" id="PRO_5034073561" evidence="1">
    <location>
        <begin position="20"/>
        <end position="89"/>
    </location>
</feature>
<proteinExistence type="predicted"/>
<keyword evidence="1" id="KW-0732">Signal</keyword>
<reference evidence="2" key="1">
    <citation type="submission" date="2019-10" db="EMBL/GenBank/DDBJ databases">
        <title>Conservation and host-specific expression of non-tandemly repeated heterogenous ribosome RNA gene in arbuscular mycorrhizal fungi.</title>
        <authorList>
            <person name="Maeda T."/>
            <person name="Kobayashi Y."/>
            <person name="Nakagawa T."/>
            <person name="Ezawa T."/>
            <person name="Yamaguchi K."/>
            <person name="Bino T."/>
            <person name="Nishimoto Y."/>
            <person name="Shigenobu S."/>
            <person name="Kawaguchi M."/>
        </authorList>
    </citation>
    <scope>NUCLEOTIDE SEQUENCE</scope>
    <source>
        <strain evidence="2">HR1</strain>
    </source>
</reference>
<dbReference type="EMBL" id="BLAL01000319">
    <property type="protein sequence ID" value="GET03162.1"/>
    <property type="molecule type" value="Genomic_DNA"/>
</dbReference>
<dbReference type="Proteomes" id="UP000615446">
    <property type="component" value="Unassembled WGS sequence"/>
</dbReference>
<accession>A0A8H3R4J8</accession>
<feature type="signal peptide" evidence="1">
    <location>
        <begin position="1"/>
        <end position="19"/>
    </location>
</feature>
<organism evidence="2 3">
    <name type="scientific">Rhizophagus clarus</name>
    <dbReference type="NCBI Taxonomy" id="94130"/>
    <lineage>
        <taxon>Eukaryota</taxon>
        <taxon>Fungi</taxon>
        <taxon>Fungi incertae sedis</taxon>
        <taxon>Mucoromycota</taxon>
        <taxon>Glomeromycotina</taxon>
        <taxon>Glomeromycetes</taxon>
        <taxon>Glomerales</taxon>
        <taxon>Glomeraceae</taxon>
        <taxon>Rhizophagus</taxon>
    </lineage>
</organism>
<dbReference type="AlphaFoldDB" id="A0A8H3R4J8"/>
<protein>
    <submittedName>
        <fullName evidence="2">Uncharacterized protein</fullName>
    </submittedName>
</protein>
<evidence type="ECO:0000313" key="2">
    <source>
        <dbReference type="EMBL" id="GET03162.1"/>
    </source>
</evidence>
<gene>
    <name evidence="2" type="ORF">RCL2_002950800</name>
</gene>
<sequence>MKFSSKNVLLLLIFLICNSKYQRKEFRNSSLAPRSGSGAAAVAGVTLLQWLAGLIKQRREDKDNIVEKRLVQNIFDMLRDNSMYYPISN</sequence>
<evidence type="ECO:0000313" key="3">
    <source>
        <dbReference type="Proteomes" id="UP000615446"/>
    </source>
</evidence>
<comment type="caution">
    <text evidence="2">The sequence shown here is derived from an EMBL/GenBank/DDBJ whole genome shotgun (WGS) entry which is preliminary data.</text>
</comment>